<dbReference type="NCBIfam" id="NF037970">
    <property type="entry name" value="vanZ_1"/>
    <property type="match status" value="1"/>
</dbReference>
<evidence type="ECO:0000313" key="5">
    <source>
        <dbReference type="Proteomes" id="UP000034873"/>
    </source>
</evidence>
<reference evidence="4 5" key="1">
    <citation type="journal article" date="2015" name="Nature">
        <title>rRNA introns, odd ribosomes, and small enigmatic genomes across a large radiation of phyla.</title>
        <authorList>
            <person name="Brown C.T."/>
            <person name="Hug L.A."/>
            <person name="Thomas B.C."/>
            <person name="Sharon I."/>
            <person name="Castelle C.J."/>
            <person name="Singh A."/>
            <person name="Wilkins M.J."/>
            <person name="Williams K.H."/>
            <person name="Banfield J.F."/>
        </authorList>
    </citation>
    <scope>NUCLEOTIDE SEQUENCE [LARGE SCALE GENOMIC DNA]</scope>
</reference>
<dbReference type="AlphaFoldDB" id="A0A0G1R2Z9"/>
<evidence type="ECO:0000256" key="1">
    <source>
        <dbReference type="SAM" id="Phobius"/>
    </source>
</evidence>
<gene>
    <name evidence="4" type="ORF">UX73_C0001G0019</name>
</gene>
<evidence type="ECO:0000313" key="4">
    <source>
        <dbReference type="EMBL" id="KKU51487.1"/>
    </source>
</evidence>
<feature type="domain" description="VanZ-like" evidence="3">
    <location>
        <begin position="18"/>
        <end position="107"/>
    </location>
</feature>
<comment type="caution">
    <text evidence="4">The sequence shown here is derived from an EMBL/GenBank/DDBJ whole genome shotgun (WGS) entry which is preliminary data.</text>
</comment>
<feature type="signal peptide" evidence="2">
    <location>
        <begin position="1"/>
        <end position="25"/>
    </location>
</feature>
<proteinExistence type="predicted"/>
<evidence type="ECO:0000259" key="3">
    <source>
        <dbReference type="Pfam" id="PF04892"/>
    </source>
</evidence>
<keyword evidence="1" id="KW-0472">Membrane</keyword>
<sequence length="123" mass="13990">MKQLSRWLPALVVALFIFASSAQQGAVVSHVQVVDTFAHKFGHLFLYFLLCFCFYRATKNPLLSFLLTVLYGISDELHQMFVPTRAGTVTDIIVDTTAALFGAVMLWKYFQSLPKILKNWLLE</sequence>
<accession>A0A0G1R2Z9</accession>
<feature type="transmembrane region" description="Helical" evidence="1">
    <location>
        <begin position="38"/>
        <end position="55"/>
    </location>
</feature>
<dbReference type="Pfam" id="PF04892">
    <property type="entry name" value="VanZ"/>
    <property type="match status" value="1"/>
</dbReference>
<organism evidence="4 5">
    <name type="scientific">candidate division WWE3 bacterium GW2011_GWC1_47_10</name>
    <dbReference type="NCBI Taxonomy" id="1619122"/>
    <lineage>
        <taxon>Bacteria</taxon>
        <taxon>Katanobacteria</taxon>
    </lineage>
</organism>
<evidence type="ECO:0000256" key="2">
    <source>
        <dbReference type="SAM" id="SignalP"/>
    </source>
</evidence>
<keyword evidence="1" id="KW-0812">Transmembrane</keyword>
<dbReference type="Proteomes" id="UP000034873">
    <property type="component" value="Unassembled WGS sequence"/>
</dbReference>
<keyword evidence="2" id="KW-0732">Signal</keyword>
<keyword evidence="1" id="KW-1133">Transmembrane helix</keyword>
<dbReference type="InterPro" id="IPR006976">
    <property type="entry name" value="VanZ-like"/>
</dbReference>
<feature type="chain" id="PRO_5002539377" description="VanZ-like domain-containing protein" evidence="2">
    <location>
        <begin position="26"/>
        <end position="123"/>
    </location>
</feature>
<dbReference type="EMBL" id="LCNH01000001">
    <property type="protein sequence ID" value="KKU51487.1"/>
    <property type="molecule type" value="Genomic_DNA"/>
</dbReference>
<dbReference type="STRING" id="1619122.UX73_C0001G0019"/>
<name>A0A0G1R2Z9_UNCKA</name>
<protein>
    <recommendedName>
        <fullName evidence="3">VanZ-like domain-containing protein</fullName>
    </recommendedName>
</protein>